<dbReference type="Gene3D" id="1.10.510.10">
    <property type="entry name" value="Transferase(Phosphotransferase) domain 1"/>
    <property type="match status" value="1"/>
</dbReference>
<dbReference type="Proteomes" id="UP000298030">
    <property type="component" value="Unassembled WGS sequence"/>
</dbReference>
<dbReference type="EMBL" id="QPFP01000339">
    <property type="protein sequence ID" value="TEB16008.1"/>
    <property type="molecule type" value="Genomic_DNA"/>
</dbReference>
<dbReference type="AlphaFoldDB" id="A0A4Y7S4T9"/>
<evidence type="ECO:0000313" key="4">
    <source>
        <dbReference type="Proteomes" id="UP000298030"/>
    </source>
</evidence>
<evidence type="ECO:0000313" key="3">
    <source>
        <dbReference type="EMBL" id="TEB16008.1"/>
    </source>
</evidence>
<feature type="domain" description="Fungal-type protein kinase" evidence="2">
    <location>
        <begin position="224"/>
        <end position="391"/>
    </location>
</feature>
<dbReference type="InterPro" id="IPR011009">
    <property type="entry name" value="Kinase-like_dom_sf"/>
</dbReference>
<feature type="domain" description="Fungal-type protein kinase" evidence="2">
    <location>
        <begin position="445"/>
        <end position="557"/>
    </location>
</feature>
<accession>A0A4Y7S4T9</accession>
<dbReference type="OrthoDB" id="5569250at2759"/>
<dbReference type="PANTHER" id="PTHR38248:SF2">
    <property type="entry name" value="FUNK1 11"/>
    <property type="match status" value="1"/>
</dbReference>
<dbReference type="PROSITE" id="PS00109">
    <property type="entry name" value="PROTEIN_KINASE_TYR"/>
    <property type="match status" value="1"/>
</dbReference>
<feature type="compositionally biased region" description="Low complexity" evidence="1">
    <location>
        <begin position="169"/>
        <end position="183"/>
    </location>
</feature>
<dbReference type="STRING" id="71717.A0A4Y7S4T9"/>
<comment type="caution">
    <text evidence="3">The sequence shown here is derived from an EMBL/GenBank/DDBJ whole genome shotgun (WGS) entry which is preliminary data.</text>
</comment>
<dbReference type="InterPro" id="IPR040976">
    <property type="entry name" value="Pkinase_fungal"/>
</dbReference>
<feature type="region of interest" description="Disordered" evidence="1">
    <location>
        <begin position="153"/>
        <end position="188"/>
    </location>
</feature>
<dbReference type="InterPro" id="IPR008266">
    <property type="entry name" value="Tyr_kinase_AS"/>
</dbReference>
<organism evidence="3 4">
    <name type="scientific">Coprinellus micaceus</name>
    <name type="common">Glistening ink-cap mushroom</name>
    <name type="synonym">Coprinus micaceus</name>
    <dbReference type="NCBI Taxonomy" id="71717"/>
    <lineage>
        <taxon>Eukaryota</taxon>
        <taxon>Fungi</taxon>
        <taxon>Dikarya</taxon>
        <taxon>Basidiomycota</taxon>
        <taxon>Agaricomycotina</taxon>
        <taxon>Agaricomycetes</taxon>
        <taxon>Agaricomycetidae</taxon>
        <taxon>Agaricales</taxon>
        <taxon>Agaricineae</taxon>
        <taxon>Psathyrellaceae</taxon>
        <taxon>Coprinellus</taxon>
    </lineage>
</organism>
<name>A0A4Y7S4T9_COPMI</name>
<proteinExistence type="predicted"/>
<dbReference type="GO" id="GO:0004672">
    <property type="term" value="F:protein kinase activity"/>
    <property type="evidence" value="ECO:0007669"/>
    <property type="project" value="InterPro"/>
</dbReference>
<sequence>MEKGAVDKLLATHIVLEETDRATYEGCTKDDDLQKLFVAISSRLLREASRLLGDEGNGQNTETFWDRLHLGASSRGQHYLPDVINTWAPLPSDGTPPPLAVPKGIIEIKRLPVDQENYNEWNWSDSDNEEEPAVWSAHVSGVHDVEALKEPVNTEEPTHLNGRNPEVATGSQTSRSGTQSSGSPERSYLGLKQPVDAIKDTHDAHASVPKKQRQDEPPLHNSLLPLYATKAMASSGRYYVVGLVVDRFMVTVCYFDRFLVACFASFSFAEEPSKLALVLYAMNRCDCVHAGFDHHLRTLLDNKLPQEVHPIDQVVGPVFEYPETSTSSGASFRVTDVIQRPDELIGRATMAYKVQLCLPDGSVSEEEVSFKLGWPPKSRFSDIKVVQTLKERLPKDSQVHLPNFKFTRAFTAEDLNLPWLRLGPNHTVDSHKGRVLGGVMGKSFHKLWEAGSMENFKQAWLDCVECLYYARKVGKVLHRDLSESNLMVSKPVGDQAKGVLNDWDMAKFLDRDDDDLSEPEDQTRAWPFMALDLVLPKPSAHWFRHDLESLFWILVWAALHYDLEAGAREDTVHPTLQELVTNTRTSWQFKSAILSVGPDGGKLIREAVKPGFTGLFEEWIEPLRKLFAKARESHHLRIATDQETNRVTYDGVLTFKTFMAAINVTPRTWGIPNYLDADNDF</sequence>
<dbReference type="SUPFAM" id="SSF56112">
    <property type="entry name" value="Protein kinase-like (PK-like)"/>
    <property type="match status" value="1"/>
</dbReference>
<evidence type="ECO:0000256" key="1">
    <source>
        <dbReference type="SAM" id="MobiDB-lite"/>
    </source>
</evidence>
<keyword evidence="4" id="KW-1185">Reference proteome</keyword>
<dbReference type="PANTHER" id="PTHR38248">
    <property type="entry name" value="FUNK1 6"/>
    <property type="match status" value="1"/>
</dbReference>
<gene>
    <name evidence="3" type="ORF">FA13DRAFT_1700587</name>
</gene>
<protein>
    <recommendedName>
        <fullName evidence="2">Fungal-type protein kinase domain-containing protein</fullName>
    </recommendedName>
</protein>
<reference evidence="3 4" key="1">
    <citation type="journal article" date="2019" name="Nat. Ecol. Evol.">
        <title>Megaphylogeny resolves global patterns of mushroom evolution.</title>
        <authorList>
            <person name="Varga T."/>
            <person name="Krizsan K."/>
            <person name="Foldi C."/>
            <person name="Dima B."/>
            <person name="Sanchez-Garcia M."/>
            <person name="Sanchez-Ramirez S."/>
            <person name="Szollosi G.J."/>
            <person name="Szarkandi J.G."/>
            <person name="Papp V."/>
            <person name="Albert L."/>
            <person name="Andreopoulos W."/>
            <person name="Angelini C."/>
            <person name="Antonin V."/>
            <person name="Barry K.W."/>
            <person name="Bougher N.L."/>
            <person name="Buchanan P."/>
            <person name="Buyck B."/>
            <person name="Bense V."/>
            <person name="Catcheside P."/>
            <person name="Chovatia M."/>
            <person name="Cooper J."/>
            <person name="Damon W."/>
            <person name="Desjardin D."/>
            <person name="Finy P."/>
            <person name="Geml J."/>
            <person name="Haridas S."/>
            <person name="Hughes K."/>
            <person name="Justo A."/>
            <person name="Karasinski D."/>
            <person name="Kautmanova I."/>
            <person name="Kiss B."/>
            <person name="Kocsube S."/>
            <person name="Kotiranta H."/>
            <person name="LaButti K.M."/>
            <person name="Lechner B.E."/>
            <person name="Liimatainen K."/>
            <person name="Lipzen A."/>
            <person name="Lukacs Z."/>
            <person name="Mihaltcheva S."/>
            <person name="Morgado L.N."/>
            <person name="Niskanen T."/>
            <person name="Noordeloos M.E."/>
            <person name="Ohm R.A."/>
            <person name="Ortiz-Santana B."/>
            <person name="Ovrebo C."/>
            <person name="Racz N."/>
            <person name="Riley R."/>
            <person name="Savchenko A."/>
            <person name="Shiryaev A."/>
            <person name="Soop K."/>
            <person name="Spirin V."/>
            <person name="Szebenyi C."/>
            <person name="Tomsovsky M."/>
            <person name="Tulloss R.E."/>
            <person name="Uehling J."/>
            <person name="Grigoriev I.V."/>
            <person name="Vagvolgyi C."/>
            <person name="Papp T."/>
            <person name="Martin F.M."/>
            <person name="Miettinen O."/>
            <person name="Hibbett D.S."/>
            <person name="Nagy L.G."/>
        </authorList>
    </citation>
    <scope>NUCLEOTIDE SEQUENCE [LARGE SCALE GENOMIC DNA]</scope>
    <source>
        <strain evidence="3 4">FP101781</strain>
    </source>
</reference>
<evidence type="ECO:0000259" key="2">
    <source>
        <dbReference type="Pfam" id="PF17667"/>
    </source>
</evidence>
<dbReference type="Pfam" id="PF17667">
    <property type="entry name" value="Pkinase_fungal"/>
    <property type="match status" value="2"/>
</dbReference>